<dbReference type="PANTHER" id="PTHR40076">
    <property type="entry name" value="MEMBRANE PROTEIN-RELATED"/>
    <property type="match status" value="1"/>
</dbReference>
<dbReference type="Proteomes" id="UP000718012">
    <property type="component" value="Unassembled WGS sequence"/>
</dbReference>
<dbReference type="RefSeq" id="WP_022125680.1">
    <property type="nucleotide sequence ID" value="NZ_CATZZN010000038.1"/>
</dbReference>
<dbReference type="Pfam" id="PF06161">
    <property type="entry name" value="DUF975"/>
    <property type="match status" value="1"/>
</dbReference>
<keyword evidence="4" id="KW-1185">Reference proteome</keyword>
<feature type="transmembrane region" description="Helical" evidence="1">
    <location>
        <begin position="88"/>
        <end position="112"/>
    </location>
</feature>
<name>A0A412GDG9_9BACT</name>
<accession>A0A412GDG9</accession>
<dbReference type="PANTHER" id="PTHR40076:SF1">
    <property type="entry name" value="MEMBRANE PROTEIN"/>
    <property type="match status" value="1"/>
</dbReference>
<dbReference type="AlphaFoldDB" id="A0A412GDG9"/>
<dbReference type="InterPro" id="IPR010380">
    <property type="entry name" value="DUF975"/>
</dbReference>
<organism evidence="3 4">
    <name type="scientific">Phocaeicola coprocola</name>
    <dbReference type="NCBI Taxonomy" id="310298"/>
    <lineage>
        <taxon>Bacteria</taxon>
        <taxon>Pseudomonadati</taxon>
        <taxon>Bacteroidota</taxon>
        <taxon>Bacteroidia</taxon>
        <taxon>Bacteroidales</taxon>
        <taxon>Bacteroidaceae</taxon>
        <taxon>Phocaeicola</taxon>
    </lineage>
</organism>
<reference evidence="3 4" key="1">
    <citation type="submission" date="2018-08" db="EMBL/GenBank/DDBJ databases">
        <title>A genome reference for cultivated species of the human gut microbiota.</title>
        <authorList>
            <person name="Zou Y."/>
            <person name="Xue W."/>
            <person name="Luo G."/>
        </authorList>
    </citation>
    <scope>NUCLEOTIDE SEQUENCE [LARGE SCALE GENOMIC DNA]</scope>
    <source>
        <strain evidence="3 4">AF24-2</strain>
    </source>
</reference>
<dbReference type="Proteomes" id="UP000285864">
    <property type="component" value="Unassembled WGS sequence"/>
</dbReference>
<protein>
    <submittedName>
        <fullName evidence="3">DUF975 family protein</fullName>
    </submittedName>
</protein>
<keyword evidence="1" id="KW-0472">Membrane</keyword>
<keyword evidence="1" id="KW-0812">Transmembrane</keyword>
<evidence type="ECO:0000313" key="2">
    <source>
        <dbReference type="EMBL" id="HJF07046.1"/>
    </source>
</evidence>
<reference evidence="2" key="2">
    <citation type="journal article" date="2021" name="PeerJ">
        <title>Extensive microbial diversity within the chicken gut microbiome revealed by metagenomics and culture.</title>
        <authorList>
            <person name="Gilroy R."/>
            <person name="Ravi A."/>
            <person name="Getino M."/>
            <person name="Pursley I."/>
            <person name="Horton D.L."/>
            <person name="Alikhan N.F."/>
            <person name="Baker D."/>
            <person name="Gharbi K."/>
            <person name="Hall N."/>
            <person name="Watson M."/>
            <person name="Adriaenssens E.M."/>
            <person name="Foster-Nyarko E."/>
            <person name="Jarju S."/>
            <person name="Secka A."/>
            <person name="Antonio M."/>
            <person name="Oren A."/>
            <person name="Chaudhuri R.R."/>
            <person name="La Ragione R."/>
            <person name="Hildebrand F."/>
            <person name="Pallen M.J."/>
        </authorList>
    </citation>
    <scope>NUCLEOTIDE SEQUENCE</scope>
    <source>
        <strain evidence="2">CHK165-8395</strain>
    </source>
</reference>
<feature type="transmembrane region" description="Helical" evidence="1">
    <location>
        <begin position="150"/>
        <end position="175"/>
    </location>
</feature>
<evidence type="ECO:0000313" key="3">
    <source>
        <dbReference type="EMBL" id="RGR92830.1"/>
    </source>
</evidence>
<keyword evidence="1" id="KW-1133">Transmembrane helix</keyword>
<dbReference type="EMBL" id="DYXD01000049">
    <property type="protein sequence ID" value="HJF07046.1"/>
    <property type="molecule type" value="Genomic_DNA"/>
</dbReference>
<dbReference type="EMBL" id="QRUU01000062">
    <property type="protein sequence ID" value="RGR92830.1"/>
    <property type="molecule type" value="Genomic_DNA"/>
</dbReference>
<gene>
    <name evidence="3" type="ORF">DWY20_12180</name>
    <name evidence="2" type="ORF">K8U81_02475</name>
</gene>
<reference evidence="2" key="3">
    <citation type="submission" date="2021-09" db="EMBL/GenBank/DDBJ databases">
        <authorList>
            <person name="Gilroy R."/>
        </authorList>
    </citation>
    <scope>NUCLEOTIDE SEQUENCE</scope>
    <source>
        <strain evidence="2">CHK165-8395</strain>
    </source>
</reference>
<feature type="transmembrane region" description="Helical" evidence="1">
    <location>
        <begin position="20"/>
        <end position="40"/>
    </location>
</feature>
<proteinExistence type="predicted"/>
<sequence>MLKLNSELRAASRTTLSGNWTIAALVTLLYLLIAGGVSSIPKVGTVVSLIITYPLTYGFAILFLGLFREGTPIDIGKLFDGFKDFGRIWGTGILVAIYTVLWTCLLIVPGIIKSYSYAMTYYILKDEPELKYNAAIEKSMSMMNGYKMKLFLLDLSFIGWMILSVLTLGIGLLFLQPYMSTARAAFYEDLKAELSGRNASEEV</sequence>
<evidence type="ECO:0000256" key="1">
    <source>
        <dbReference type="SAM" id="Phobius"/>
    </source>
</evidence>
<evidence type="ECO:0000313" key="4">
    <source>
        <dbReference type="Proteomes" id="UP000285864"/>
    </source>
</evidence>
<comment type="caution">
    <text evidence="3">The sequence shown here is derived from an EMBL/GenBank/DDBJ whole genome shotgun (WGS) entry which is preliminary data.</text>
</comment>
<feature type="transmembrane region" description="Helical" evidence="1">
    <location>
        <begin position="46"/>
        <end position="67"/>
    </location>
</feature>